<dbReference type="Pfam" id="PF02353">
    <property type="entry name" value="CMAS"/>
    <property type="match status" value="1"/>
</dbReference>
<gene>
    <name evidence="7" type="ORF">FDP22_07590</name>
</gene>
<evidence type="ECO:0000256" key="3">
    <source>
        <dbReference type="ARBA" id="ARBA00022679"/>
    </source>
</evidence>
<protein>
    <submittedName>
        <fullName evidence="7">Class I SAM-dependent methyltransferase</fullName>
    </submittedName>
</protein>
<dbReference type="SUPFAM" id="SSF53335">
    <property type="entry name" value="S-adenosyl-L-methionine-dependent methyltransferases"/>
    <property type="match status" value="1"/>
</dbReference>
<dbReference type="Gene3D" id="3.40.50.150">
    <property type="entry name" value="Vaccinia Virus protein VP39"/>
    <property type="match status" value="1"/>
</dbReference>
<evidence type="ECO:0000256" key="2">
    <source>
        <dbReference type="ARBA" id="ARBA00022603"/>
    </source>
</evidence>
<dbReference type="Proteomes" id="UP000305888">
    <property type="component" value="Chromosome"/>
</dbReference>
<dbReference type="RefSeq" id="WP_138572284.1">
    <property type="nucleotide sequence ID" value="NZ_CP040818.1"/>
</dbReference>
<comment type="similarity">
    <text evidence="1">Belongs to the CFA/CMAS family.</text>
</comment>
<evidence type="ECO:0000256" key="6">
    <source>
        <dbReference type="PIRSR" id="PIRSR003085-1"/>
    </source>
</evidence>
<dbReference type="PANTHER" id="PTHR43667">
    <property type="entry name" value="CYCLOPROPANE-FATTY-ACYL-PHOSPHOLIPID SYNTHASE"/>
    <property type="match status" value="1"/>
</dbReference>
<evidence type="ECO:0000313" key="8">
    <source>
        <dbReference type="Proteomes" id="UP000305888"/>
    </source>
</evidence>
<dbReference type="InterPro" id="IPR029063">
    <property type="entry name" value="SAM-dependent_MTases_sf"/>
</dbReference>
<dbReference type="EMBL" id="CP040818">
    <property type="protein sequence ID" value="QDL91662.1"/>
    <property type="molecule type" value="Genomic_DNA"/>
</dbReference>
<keyword evidence="4" id="KW-0949">S-adenosyl-L-methionine</keyword>
<keyword evidence="5" id="KW-0443">Lipid metabolism</keyword>
<dbReference type="InterPro" id="IPR003333">
    <property type="entry name" value="CMAS"/>
</dbReference>
<dbReference type="OrthoDB" id="9782855at2"/>
<proteinExistence type="inferred from homology"/>
<dbReference type="AlphaFoldDB" id="A0A5B8FYM2"/>
<evidence type="ECO:0000256" key="4">
    <source>
        <dbReference type="ARBA" id="ARBA00022691"/>
    </source>
</evidence>
<organism evidence="7 8">
    <name type="scientific">Paroceanicella profunda</name>
    <dbReference type="NCBI Taxonomy" id="2579971"/>
    <lineage>
        <taxon>Bacteria</taxon>
        <taxon>Pseudomonadati</taxon>
        <taxon>Pseudomonadota</taxon>
        <taxon>Alphaproteobacteria</taxon>
        <taxon>Rhodobacterales</taxon>
        <taxon>Paracoccaceae</taxon>
        <taxon>Paroceanicella</taxon>
    </lineage>
</organism>
<reference evidence="7 8" key="1">
    <citation type="submission" date="2019-06" db="EMBL/GenBank/DDBJ databases">
        <title>Genome sequence of Rhodobacteraceae bacterium D4M1.</title>
        <authorList>
            <person name="Cao J."/>
        </authorList>
    </citation>
    <scope>NUCLEOTIDE SEQUENCE [LARGE SCALE GENOMIC DNA]</scope>
    <source>
        <strain evidence="7 8">D4M1</strain>
    </source>
</reference>
<sequence>MLTELTPRSGPAGASRRPSPLEALILRAARRLLDWEPQGAVVVELPGGTRLRFGRGGDPQEPVLKLRNLRVLRAALRSGAIGFAESYIDRDIDCSDLPALFRFFLRNREELARSGRRLFRVRALDRLAHRLRRNSRAGSRRNITEHYDLGNAFFRAWLDGEMVYSSAIYPDAGTTLEEAQREKLGRIVALLDLPEDRAADVLEIGSGWGALACMTAAAGETRVTGLTLSHEQLAFAREKAAAAGLAARCDFRLEDYRDTGGQYDRIVSIEMIEAVGEAYWPQYFRVLGERLRQGGSAVIQAITIDEAHFERYRRSADFIQRHVFPGGMLPTPRIIREQGARAGLTLDHVECFGASYARTLADWRHRFEEAWPRIAELGFDDGFRRRWRYYLAYCEAGFQDGLIDVGLYRLRKSAA</sequence>
<dbReference type="KEGG" id="ppru:FDP22_07590"/>
<dbReference type="GO" id="GO:0032259">
    <property type="term" value="P:methylation"/>
    <property type="evidence" value="ECO:0007669"/>
    <property type="project" value="UniProtKB-KW"/>
</dbReference>
<keyword evidence="3 7" id="KW-0808">Transferase</keyword>
<dbReference type="PANTHER" id="PTHR43667:SF2">
    <property type="entry name" value="FATTY ACID C-METHYL TRANSFERASE"/>
    <property type="match status" value="1"/>
</dbReference>
<evidence type="ECO:0000256" key="5">
    <source>
        <dbReference type="ARBA" id="ARBA00023098"/>
    </source>
</evidence>
<feature type="active site" evidence="6">
    <location>
        <position position="394"/>
    </location>
</feature>
<accession>A0A5B8FYM2</accession>
<dbReference type="GO" id="GO:0008168">
    <property type="term" value="F:methyltransferase activity"/>
    <property type="evidence" value="ECO:0007669"/>
    <property type="project" value="UniProtKB-KW"/>
</dbReference>
<dbReference type="InterPro" id="IPR050723">
    <property type="entry name" value="CFA/CMAS"/>
</dbReference>
<dbReference type="PIRSF" id="PIRSF003085">
    <property type="entry name" value="CMAS"/>
    <property type="match status" value="1"/>
</dbReference>
<evidence type="ECO:0000256" key="1">
    <source>
        <dbReference type="ARBA" id="ARBA00010815"/>
    </source>
</evidence>
<keyword evidence="2 7" id="KW-0489">Methyltransferase</keyword>
<keyword evidence="8" id="KW-1185">Reference proteome</keyword>
<name>A0A5B8FYM2_9RHOB</name>
<dbReference type="CDD" id="cd02440">
    <property type="entry name" value="AdoMet_MTases"/>
    <property type="match status" value="1"/>
</dbReference>
<evidence type="ECO:0000313" key="7">
    <source>
        <dbReference type="EMBL" id="QDL91662.1"/>
    </source>
</evidence>
<dbReference type="GO" id="GO:0008610">
    <property type="term" value="P:lipid biosynthetic process"/>
    <property type="evidence" value="ECO:0007669"/>
    <property type="project" value="InterPro"/>
</dbReference>